<keyword evidence="4" id="KW-0315">Glutamine amidotransferase</keyword>
<dbReference type="Pfam" id="PF00425">
    <property type="entry name" value="Chorismate_bind"/>
    <property type="match status" value="1"/>
</dbReference>
<evidence type="ECO:0000256" key="2">
    <source>
        <dbReference type="ARBA" id="ARBA00013139"/>
    </source>
</evidence>
<dbReference type="Proteomes" id="UP000292346">
    <property type="component" value="Unassembled WGS sequence"/>
</dbReference>
<dbReference type="CDD" id="cd01743">
    <property type="entry name" value="GATase1_Anthranilate_Synthase"/>
    <property type="match status" value="1"/>
</dbReference>
<dbReference type="AlphaFoldDB" id="A0A4R0H628"/>
<dbReference type="Gene3D" id="3.60.120.10">
    <property type="entry name" value="Anthranilate synthase"/>
    <property type="match status" value="1"/>
</dbReference>
<dbReference type="FunFam" id="3.40.50.880:FF:000003">
    <property type="entry name" value="Anthranilate synthase component II"/>
    <property type="match status" value="1"/>
</dbReference>
<dbReference type="InterPro" id="IPR005801">
    <property type="entry name" value="ADC_synthase"/>
</dbReference>
<dbReference type="RefSeq" id="WP_131343676.1">
    <property type="nucleotide sequence ID" value="NZ_SJJZ01000003.1"/>
</dbReference>
<dbReference type="SUPFAM" id="SSF56322">
    <property type="entry name" value="ADC synthase"/>
    <property type="match status" value="1"/>
</dbReference>
<feature type="domain" description="Chorismate-utilising enzyme C-terminal" evidence="6">
    <location>
        <begin position="400"/>
        <end position="654"/>
    </location>
</feature>
<evidence type="ECO:0000313" key="9">
    <source>
        <dbReference type="Proteomes" id="UP000292346"/>
    </source>
</evidence>
<dbReference type="Pfam" id="PF00117">
    <property type="entry name" value="GATase"/>
    <property type="match status" value="1"/>
</dbReference>
<comment type="similarity">
    <text evidence="1">In the C-terminal section; belongs to the anthranilate synthase component I family.</text>
</comment>
<evidence type="ECO:0000259" key="6">
    <source>
        <dbReference type="Pfam" id="PF00425"/>
    </source>
</evidence>
<dbReference type="InterPro" id="IPR017926">
    <property type="entry name" value="GATASE"/>
</dbReference>
<dbReference type="GO" id="GO:0000162">
    <property type="term" value="P:L-tryptophan biosynthetic process"/>
    <property type="evidence" value="ECO:0007669"/>
    <property type="project" value="TreeGrafter"/>
</dbReference>
<dbReference type="InterPro" id="IPR029062">
    <property type="entry name" value="Class_I_gatase-like"/>
</dbReference>
<dbReference type="Gene3D" id="3.40.50.880">
    <property type="match status" value="1"/>
</dbReference>
<keyword evidence="3 8" id="KW-0808">Transferase</keyword>
<accession>A0A4R0H628</accession>
<dbReference type="InterPro" id="IPR019999">
    <property type="entry name" value="Anth_synth_I-like"/>
</dbReference>
<evidence type="ECO:0000256" key="1">
    <source>
        <dbReference type="ARBA" id="ARBA00005970"/>
    </source>
</evidence>
<dbReference type="EMBL" id="SJJZ01000003">
    <property type="protein sequence ID" value="TCC06315.1"/>
    <property type="molecule type" value="Genomic_DNA"/>
</dbReference>
<reference evidence="8 9" key="1">
    <citation type="submission" date="2019-02" db="EMBL/GenBank/DDBJ databases">
        <title>Kribbella capetownensis sp. nov. and Kribbella speibonae sp. nov., isolated from soil.</title>
        <authorList>
            <person name="Curtis S.M."/>
            <person name="Norton I."/>
            <person name="Everest G.J."/>
            <person name="Meyers P.R."/>
        </authorList>
    </citation>
    <scope>NUCLEOTIDE SEQUENCE [LARGE SCALE GENOMIC DNA]</scope>
    <source>
        <strain evidence="8 9">KCTC 29219</strain>
    </source>
</reference>
<comment type="caution">
    <text evidence="8">The sequence shown here is derived from an EMBL/GenBank/DDBJ whole genome shotgun (WGS) entry which is preliminary data.</text>
</comment>
<dbReference type="NCBIfam" id="TIGR00553">
    <property type="entry name" value="pabB"/>
    <property type="match status" value="1"/>
</dbReference>
<evidence type="ECO:0000313" key="8">
    <source>
        <dbReference type="EMBL" id="TCC06315.1"/>
    </source>
</evidence>
<dbReference type="SUPFAM" id="SSF52317">
    <property type="entry name" value="Class I glutamine amidotransferase-like"/>
    <property type="match status" value="1"/>
</dbReference>
<dbReference type="PROSITE" id="PS51273">
    <property type="entry name" value="GATASE_TYPE_1"/>
    <property type="match status" value="1"/>
</dbReference>
<dbReference type="PRINTS" id="PR00097">
    <property type="entry name" value="ANTSNTHASEII"/>
</dbReference>
<dbReference type="PANTHER" id="PTHR11236:SF18">
    <property type="entry name" value="AMINODEOXYCHORISMATE SYNTHASE"/>
    <property type="match status" value="1"/>
</dbReference>
<dbReference type="PRINTS" id="PR00099">
    <property type="entry name" value="CPSGATASE"/>
</dbReference>
<dbReference type="InterPro" id="IPR006805">
    <property type="entry name" value="Anth_synth_I_N"/>
</dbReference>
<evidence type="ECO:0000259" key="7">
    <source>
        <dbReference type="Pfam" id="PF04715"/>
    </source>
</evidence>
<dbReference type="GO" id="GO:0005737">
    <property type="term" value="C:cytoplasm"/>
    <property type="evidence" value="ECO:0007669"/>
    <property type="project" value="TreeGrafter"/>
</dbReference>
<dbReference type="GO" id="GO:0009396">
    <property type="term" value="P:folic acid-containing compound biosynthetic process"/>
    <property type="evidence" value="ECO:0007669"/>
    <property type="project" value="InterPro"/>
</dbReference>
<sequence length="676" mass="73266">MRLLLIDNYDSYTYNLFQLLAVATGREPTVLVNDDPRLSRLDPAEYDAVVISPGPGRPQHATDLGWSWEVLQRYPELPVLGVCLGHQTIAYQAGAEVREGEPKHGHISRIAHDGAGLFAGFPETFDAVRYHSLQVAQLPDELEATAWSEDGVIMGLRHRTLPRWGVQFHPESVATELGLQLVRNFLDLVAAQGRRTLRLEVARLGHAADTEQVFRALYADSPNAFWLDSSLAEAGRARFSFLGDTSGPLSEVLTYRTGTGQVEVSNSAGARSESGSIFDVLERRLAERALPQHDLPFQLNGGYVGYFGYELKAETGGTNAHRSRTPDAAWMFADRLVVVDHAESVTYLVAITEDDDEAERAGRAWLTGTARALGNLYGAGRRGTPVRADVPTDSGLDRGRQQYLADIAACHDELRRGESYEICLTNHFSFPPLADPLAFYLDLRRANPAPYAAYLRFDELTVMSSSPERFLKITADRVVESKPIKGTAPRSADPGEDEELRAGLAGSAKTRAENLMIVDLVRNDLGRVCEIGSVEVPTYLGTESYATVHQLVSTIRGRLRPGVGAVACVRACFPGGSMTGAPKVRTMEIIDRLEGAPRGIYSGAVGYLGLGGGADLSIVIRTAVNDGEELRIGAGGAIVLDSDAEDEFAEMMLKARALLATRAAQVGAGDLSTSTP</sequence>
<dbReference type="PRINTS" id="PR00096">
    <property type="entry name" value="GATASE"/>
</dbReference>
<dbReference type="GO" id="GO:0008153">
    <property type="term" value="P:4-aminobenzoate biosynthetic process"/>
    <property type="evidence" value="ECO:0007669"/>
    <property type="project" value="TreeGrafter"/>
</dbReference>
<gene>
    <name evidence="8" type="primary">pabB</name>
    <name evidence="8" type="ORF">E0H45_30800</name>
</gene>
<keyword evidence="9" id="KW-1185">Reference proteome</keyword>
<evidence type="ECO:0000256" key="3">
    <source>
        <dbReference type="ARBA" id="ARBA00022679"/>
    </source>
</evidence>
<dbReference type="GO" id="GO:0046820">
    <property type="term" value="F:4-amino-4-deoxychorismate synthase activity"/>
    <property type="evidence" value="ECO:0007669"/>
    <property type="project" value="UniProtKB-EC"/>
</dbReference>
<dbReference type="InterPro" id="IPR006221">
    <property type="entry name" value="TrpG/PapA_dom"/>
</dbReference>
<keyword evidence="8" id="KW-0032">Aminotransferase</keyword>
<dbReference type="EC" id="2.6.1.85" evidence="2"/>
<dbReference type="PANTHER" id="PTHR11236">
    <property type="entry name" value="AMINOBENZOATE/ANTHRANILATE SYNTHASE"/>
    <property type="match status" value="1"/>
</dbReference>
<dbReference type="NCBIfam" id="TIGR00566">
    <property type="entry name" value="trpG_papA"/>
    <property type="match status" value="1"/>
</dbReference>
<protein>
    <recommendedName>
        <fullName evidence="2">aminodeoxychorismate synthase</fullName>
        <ecNumber evidence="2">2.6.1.85</ecNumber>
    </recommendedName>
</protein>
<name>A0A4R0H628_9ACTN</name>
<organism evidence="8 9">
    <name type="scientific">Kribbella soli</name>
    <dbReference type="NCBI Taxonomy" id="1124743"/>
    <lineage>
        <taxon>Bacteria</taxon>
        <taxon>Bacillati</taxon>
        <taxon>Actinomycetota</taxon>
        <taxon>Actinomycetes</taxon>
        <taxon>Propionibacteriales</taxon>
        <taxon>Kribbellaceae</taxon>
        <taxon>Kribbella</taxon>
    </lineage>
</organism>
<dbReference type="InterPro" id="IPR015890">
    <property type="entry name" value="Chorismate_C"/>
</dbReference>
<feature type="domain" description="Anthranilate synthase component I N-terminal" evidence="7">
    <location>
        <begin position="210"/>
        <end position="348"/>
    </location>
</feature>
<dbReference type="Pfam" id="PF04715">
    <property type="entry name" value="Anth_synt_I_N"/>
    <property type="match status" value="1"/>
</dbReference>
<dbReference type="OrthoDB" id="3518032at2"/>
<proteinExistence type="inferred from homology"/>
<dbReference type="InterPro" id="IPR005802">
    <property type="entry name" value="ADC_synth_comp_1"/>
</dbReference>
<feature type="domain" description="Glutamine amidotransferase" evidence="5">
    <location>
        <begin position="4"/>
        <end position="186"/>
    </location>
</feature>
<evidence type="ECO:0000256" key="4">
    <source>
        <dbReference type="ARBA" id="ARBA00022962"/>
    </source>
</evidence>
<evidence type="ECO:0000259" key="5">
    <source>
        <dbReference type="Pfam" id="PF00117"/>
    </source>
</evidence>